<evidence type="ECO:0000256" key="3">
    <source>
        <dbReference type="ARBA" id="ARBA00022553"/>
    </source>
</evidence>
<dbReference type="SUPFAM" id="SSF47384">
    <property type="entry name" value="Homodimeric domain of signal transducing histidine kinase"/>
    <property type="match status" value="1"/>
</dbReference>
<evidence type="ECO:0000259" key="10">
    <source>
        <dbReference type="PROSITE" id="PS50109"/>
    </source>
</evidence>
<evidence type="ECO:0000256" key="8">
    <source>
        <dbReference type="ARBA" id="ARBA00023012"/>
    </source>
</evidence>
<dbReference type="SMART" id="SM00091">
    <property type="entry name" value="PAS"/>
    <property type="match status" value="2"/>
</dbReference>
<evidence type="ECO:0000256" key="5">
    <source>
        <dbReference type="ARBA" id="ARBA00022741"/>
    </source>
</evidence>
<evidence type="ECO:0000256" key="1">
    <source>
        <dbReference type="ARBA" id="ARBA00000085"/>
    </source>
</evidence>
<dbReference type="PROSITE" id="PS50109">
    <property type="entry name" value="HIS_KIN"/>
    <property type="match status" value="1"/>
</dbReference>
<feature type="domain" description="Histidine kinase" evidence="10">
    <location>
        <begin position="347"/>
        <end position="570"/>
    </location>
</feature>
<keyword evidence="5" id="KW-0547">Nucleotide-binding</keyword>
<evidence type="ECO:0000313" key="13">
    <source>
        <dbReference type="Proteomes" id="UP000247540"/>
    </source>
</evidence>
<dbReference type="PANTHER" id="PTHR43065">
    <property type="entry name" value="SENSOR HISTIDINE KINASE"/>
    <property type="match status" value="1"/>
</dbReference>
<dbReference type="InterPro" id="IPR036097">
    <property type="entry name" value="HisK_dim/P_sf"/>
</dbReference>
<dbReference type="SMART" id="SM00448">
    <property type="entry name" value="REC"/>
    <property type="match status" value="1"/>
</dbReference>
<dbReference type="InterPro" id="IPR013767">
    <property type="entry name" value="PAS_fold"/>
</dbReference>
<dbReference type="Gene3D" id="1.10.287.130">
    <property type="match status" value="1"/>
</dbReference>
<dbReference type="GO" id="GO:0005524">
    <property type="term" value="F:ATP binding"/>
    <property type="evidence" value="ECO:0007669"/>
    <property type="project" value="UniProtKB-KW"/>
</dbReference>
<dbReference type="Pfam" id="PF00989">
    <property type="entry name" value="PAS"/>
    <property type="match status" value="1"/>
</dbReference>
<dbReference type="GO" id="GO:0006355">
    <property type="term" value="P:regulation of DNA-templated transcription"/>
    <property type="evidence" value="ECO:0007669"/>
    <property type="project" value="InterPro"/>
</dbReference>
<dbReference type="Pfam" id="PF02518">
    <property type="entry name" value="HATPase_c"/>
    <property type="match status" value="1"/>
</dbReference>
<dbReference type="InterPro" id="IPR001789">
    <property type="entry name" value="Sig_transdc_resp-reg_receiver"/>
</dbReference>
<dbReference type="CDD" id="cd00156">
    <property type="entry name" value="REC"/>
    <property type="match status" value="1"/>
</dbReference>
<dbReference type="Pfam" id="PF00512">
    <property type="entry name" value="HisKA"/>
    <property type="match status" value="1"/>
</dbReference>
<dbReference type="Gene3D" id="3.40.50.2300">
    <property type="match status" value="1"/>
</dbReference>
<dbReference type="AlphaFoldDB" id="A0A318SLM0"/>
<gene>
    <name evidence="12" type="ORF">DFQ15_101216</name>
</gene>
<evidence type="ECO:0000313" key="12">
    <source>
        <dbReference type="EMBL" id="PYE79895.1"/>
    </source>
</evidence>
<dbReference type="Pfam" id="PF00072">
    <property type="entry name" value="Response_reg"/>
    <property type="match status" value="1"/>
</dbReference>
<comment type="catalytic activity">
    <reaction evidence="1">
        <text>ATP + protein L-histidine = ADP + protein N-phospho-L-histidine.</text>
        <dbReference type="EC" id="2.7.13.3"/>
    </reaction>
</comment>
<dbReference type="PRINTS" id="PR00344">
    <property type="entry name" value="BCTRLSENSOR"/>
</dbReference>
<dbReference type="InterPro" id="IPR003661">
    <property type="entry name" value="HisK_dim/P_dom"/>
</dbReference>
<keyword evidence="6" id="KW-0418">Kinase</keyword>
<name>A0A318SLM0_9BURK</name>
<feature type="modified residue" description="4-aspartylphosphate" evidence="9">
    <location>
        <position position="646"/>
    </location>
</feature>
<reference evidence="12 13" key="1">
    <citation type="submission" date="2018-06" db="EMBL/GenBank/DDBJ databases">
        <title>Genomic Encyclopedia of Type Strains, Phase III (KMG-III): the genomes of soil and plant-associated and newly described type strains.</title>
        <authorList>
            <person name="Whitman W."/>
        </authorList>
    </citation>
    <scope>NUCLEOTIDE SEQUENCE [LARGE SCALE GENOMIC DNA]</scope>
    <source>
        <strain evidence="12 13">CECT 7646</strain>
    </source>
</reference>
<organism evidence="12 13">
    <name type="scientific">Xylophilus ampelinus</name>
    <dbReference type="NCBI Taxonomy" id="54067"/>
    <lineage>
        <taxon>Bacteria</taxon>
        <taxon>Pseudomonadati</taxon>
        <taxon>Pseudomonadota</taxon>
        <taxon>Betaproteobacteria</taxon>
        <taxon>Burkholderiales</taxon>
        <taxon>Xylophilus</taxon>
    </lineage>
</organism>
<dbReference type="InterPro" id="IPR011006">
    <property type="entry name" value="CheY-like_superfamily"/>
</dbReference>
<dbReference type="InterPro" id="IPR036890">
    <property type="entry name" value="HATPase_C_sf"/>
</dbReference>
<protein>
    <recommendedName>
        <fullName evidence="2">histidine kinase</fullName>
        <ecNumber evidence="2">2.7.13.3</ecNumber>
    </recommendedName>
</protein>
<dbReference type="InterPro" id="IPR035965">
    <property type="entry name" value="PAS-like_dom_sf"/>
</dbReference>
<dbReference type="NCBIfam" id="TIGR00229">
    <property type="entry name" value="sensory_box"/>
    <property type="match status" value="1"/>
</dbReference>
<evidence type="ECO:0000259" key="11">
    <source>
        <dbReference type="PROSITE" id="PS50110"/>
    </source>
</evidence>
<proteinExistence type="predicted"/>
<dbReference type="SMART" id="SM00387">
    <property type="entry name" value="HATPase_c"/>
    <property type="match status" value="1"/>
</dbReference>
<evidence type="ECO:0000256" key="6">
    <source>
        <dbReference type="ARBA" id="ARBA00022777"/>
    </source>
</evidence>
<dbReference type="OrthoDB" id="5389366at2"/>
<dbReference type="Gene3D" id="3.30.450.20">
    <property type="entry name" value="PAS domain"/>
    <property type="match status" value="2"/>
</dbReference>
<dbReference type="RefSeq" id="WP_110464175.1">
    <property type="nucleotide sequence ID" value="NZ_JAMOFZ010000002.1"/>
</dbReference>
<dbReference type="EMBL" id="QJTC01000001">
    <property type="protein sequence ID" value="PYE79895.1"/>
    <property type="molecule type" value="Genomic_DNA"/>
</dbReference>
<accession>A0A318SLM0</accession>
<dbReference type="Pfam" id="PF13188">
    <property type="entry name" value="PAS_8"/>
    <property type="match status" value="1"/>
</dbReference>
<dbReference type="GO" id="GO:0000155">
    <property type="term" value="F:phosphorelay sensor kinase activity"/>
    <property type="evidence" value="ECO:0007669"/>
    <property type="project" value="InterPro"/>
</dbReference>
<keyword evidence="4" id="KW-0808">Transferase</keyword>
<dbReference type="SUPFAM" id="SSF55874">
    <property type="entry name" value="ATPase domain of HSP90 chaperone/DNA topoisomerase II/histidine kinase"/>
    <property type="match status" value="1"/>
</dbReference>
<evidence type="ECO:0000256" key="7">
    <source>
        <dbReference type="ARBA" id="ARBA00022840"/>
    </source>
</evidence>
<dbReference type="PROSITE" id="PS50110">
    <property type="entry name" value="RESPONSE_REGULATORY"/>
    <property type="match status" value="1"/>
</dbReference>
<keyword evidence="7" id="KW-0067">ATP-binding</keyword>
<keyword evidence="3 9" id="KW-0597">Phosphoprotein</keyword>
<keyword evidence="13" id="KW-1185">Reference proteome</keyword>
<dbReference type="Gene3D" id="3.30.565.10">
    <property type="entry name" value="Histidine kinase-like ATPase, C-terminal domain"/>
    <property type="match status" value="1"/>
</dbReference>
<evidence type="ECO:0000256" key="2">
    <source>
        <dbReference type="ARBA" id="ARBA00012438"/>
    </source>
</evidence>
<sequence length="717" mass="77306">MPKASRRKQLPPPFSLLARVAQPPGGAAAPAPRRGPRRVDVLQRRVAELEAQNKILLYSNAAAEGASERFEALFASVPLALMVIDEHDMVIQGNAKAQRMFQPGERDRPLISLMPFVSRGHMAKVTHGFAEARRAGHSEVSEVVFSMGDSGAITGDLHISRIDTRHASGEAAVQFICAVVDQGPLLAERRALQQSAMALQERNEQLFHGERRLEAVINSALDAIVCVDQHQRITVFNPTASALFQCAALDALGSPLERFLPDSAQALTFAQISTQAMLGERTARTAGGRELSVEISVSFERHATGESTTVFARDLTGRKKAEAHRAVLEAQLRESQKMQAMGTLAGGIAHDFNNILSAILGNVELARDDLGEGAPALESLEEIGKAGRRARDLVRQILTFSRNEPTQRSPVDMAEVVHETERLLRVTLPPGVELSLHLTPDVPSVMGDATQVGQALLNLCTNAVQAIGEGRGAVRVELDTATPNHRTCERLGIAPGRYAIISVSDTGAGIDSATMARIFEPFFTTKEVGKGTGLGLAVVHGVVRSHQGASDVRSTPGSGSTFTLYFPVADAVGAAPSGGDSERRLHSSIAGTGRHVMYVDDDRALVFLVERLLRRRGFRVTGFTDPREAERALRDDPRSYDLLVTDYNMPGYSGVDLVREARLIRPDLPVALASGYVTAEIETAARAEGARALIHKPNDVEELCETVQRLVMGDDGG</sequence>
<dbReference type="InterPro" id="IPR003594">
    <property type="entry name" value="HATPase_dom"/>
</dbReference>
<comment type="caution">
    <text evidence="12">The sequence shown here is derived from an EMBL/GenBank/DDBJ whole genome shotgun (WGS) entry which is preliminary data.</text>
</comment>
<evidence type="ECO:0000256" key="9">
    <source>
        <dbReference type="PROSITE-ProRule" id="PRU00169"/>
    </source>
</evidence>
<dbReference type="SUPFAM" id="SSF52172">
    <property type="entry name" value="CheY-like"/>
    <property type="match status" value="1"/>
</dbReference>
<dbReference type="InterPro" id="IPR000014">
    <property type="entry name" value="PAS"/>
</dbReference>
<feature type="domain" description="Response regulatory" evidence="11">
    <location>
        <begin position="595"/>
        <end position="711"/>
    </location>
</feature>
<keyword evidence="8" id="KW-0902">Two-component regulatory system</keyword>
<evidence type="ECO:0000256" key="4">
    <source>
        <dbReference type="ARBA" id="ARBA00022679"/>
    </source>
</evidence>
<dbReference type="PANTHER" id="PTHR43065:SF46">
    <property type="entry name" value="C4-DICARBOXYLATE TRANSPORT SENSOR PROTEIN DCTB"/>
    <property type="match status" value="1"/>
</dbReference>
<dbReference type="SUPFAM" id="SSF55785">
    <property type="entry name" value="PYP-like sensor domain (PAS domain)"/>
    <property type="match status" value="2"/>
</dbReference>
<dbReference type="CDD" id="cd00082">
    <property type="entry name" value="HisKA"/>
    <property type="match status" value="1"/>
</dbReference>
<dbReference type="SMART" id="SM00388">
    <property type="entry name" value="HisKA"/>
    <property type="match status" value="1"/>
</dbReference>
<dbReference type="InterPro" id="IPR005467">
    <property type="entry name" value="His_kinase_dom"/>
</dbReference>
<dbReference type="Proteomes" id="UP000247540">
    <property type="component" value="Unassembled WGS sequence"/>
</dbReference>
<dbReference type="CDD" id="cd00130">
    <property type="entry name" value="PAS"/>
    <property type="match status" value="1"/>
</dbReference>
<dbReference type="InterPro" id="IPR004358">
    <property type="entry name" value="Sig_transdc_His_kin-like_C"/>
</dbReference>
<dbReference type="EC" id="2.7.13.3" evidence="2"/>